<reference evidence="1" key="1">
    <citation type="submission" date="2024-04" db="EMBL/GenBank/DDBJ databases">
        <authorList>
            <person name="Jaglan A.B."/>
            <person name="Vashisth M."/>
            <person name="Anand T."/>
            <person name="Virmani N."/>
            <person name="Bera B."/>
            <person name="Vaid R."/>
        </authorList>
    </citation>
    <scope>NUCLEOTIDE SEQUENCE</scope>
</reference>
<sequence length="72" mass="8557">MVFSFSKLNCWSVPQKEKPRKKRGEAKERRLNIYYYKNKKSGEGTFTCRECLTVYSAKTFLSVHFGKWWGVP</sequence>
<organism evidence="1">
    <name type="scientific">Salmonella phage SalP219</name>
    <dbReference type="NCBI Taxonomy" id="3158864"/>
    <lineage>
        <taxon>Viruses</taxon>
        <taxon>Duplodnaviria</taxon>
        <taxon>Heunggongvirae</taxon>
        <taxon>Uroviricota</taxon>
        <taxon>Caudoviricetes</taxon>
        <taxon>Vequintavirinae</taxon>
        <taxon>Seunavirus</taxon>
    </lineage>
</organism>
<evidence type="ECO:0000313" key="1">
    <source>
        <dbReference type="EMBL" id="XBS49864.1"/>
    </source>
</evidence>
<proteinExistence type="predicted"/>
<protein>
    <submittedName>
        <fullName evidence="1">Uncharacterized protein</fullName>
    </submittedName>
</protein>
<accession>A0AAU7PI60</accession>
<name>A0AAU7PI60_9CAUD</name>
<dbReference type="EMBL" id="PP595732">
    <property type="protein sequence ID" value="XBS49864.1"/>
    <property type="molecule type" value="Genomic_DNA"/>
</dbReference>